<dbReference type="Gene3D" id="3.30.2010.10">
    <property type="entry name" value="Metalloproteases ('zincins'), catalytic domain"/>
    <property type="match status" value="1"/>
</dbReference>
<keyword evidence="3" id="KW-1185">Reference proteome</keyword>
<dbReference type="PANTHER" id="PTHR30399:SF1">
    <property type="entry name" value="UTP PYROPHOSPHATASE"/>
    <property type="match status" value="1"/>
</dbReference>
<dbReference type="Proteomes" id="UP001228044">
    <property type="component" value="Unassembled WGS sequence"/>
</dbReference>
<reference evidence="2 3" key="1">
    <citation type="submission" date="2023-06" db="EMBL/GenBank/DDBJ databases">
        <title>Pelomonas sp. PFR6 16S ribosomal RNA gene Genome sequencing and assembly.</title>
        <authorList>
            <person name="Woo H."/>
        </authorList>
    </citation>
    <scope>NUCLEOTIDE SEQUENCE [LARGE SCALE GENOMIC DNA]</scope>
    <source>
        <strain evidence="2 3">PFR6</strain>
    </source>
</reference>
<name>A0ABT8DPB4_9BURK</name>
<dbReference type="RefSeq" id="WP_290358176.1">
    <property type="nucleotide sequence ID" value="NZ_JAUHHC010000002.1"/>
</dbReference>
<evidence type="ECO:0000313" key="3">
    <source>
        <dbReference type="Proteomes" id="UP001228044"/>
    </source>
</evidence>
<feature type="domain" description="YgjP-like metallopeptidase" evidence="1">
    <location>
        <begin position="93"/>
        <end position="146"/>
    </location>
</feature>
<dbReference type="InterPro" id="IPR002725">
    <property type="entry name" value="YgjP-like_metallopeptidase"/>
</dbReference>
<sequence length="165" mass="19240">MKYLQGYPPALLQQVGEMMAQGELGPWLARRYPEPHGIKSDKALFDYTQELKSRFMRNAAPLNLVRFDAKLKIIQHALGTHTRAPQQQGAKTKMRREIRIASLFREAPAEFLRMIVVHELAHLKELEHDKAFYALCHHMEPNYAQLEFDTRLWLTHREQPEPPAS</sequence>
<dbReference type="InterPro" id="IPR053136">
    <property type="entry name" value="UTP_pyrophosphatase-like"/>
</dbReference>
<gene>
    <name evidence="2" type="ORF">QWJ38_06105</name>
</gene>
<proteinExistence type="predicted"/>
<evidence type="ECO:0000313" key="2">
    <source>
        <dbReference type="EMBL" id="MDN3919851.1"/>
    </source>
</evidence>
<dbReference type="EMBL" id="JAUHHC010000002">
    <property type="protein sequence ID" value="MDN3919851.1"/>
    <property type="molecule type" value="Genomic_DNA"/>
</dbReference>
<organism evidence="2 3">
    <name type="scientific">Roseateles violae</name>
    <dbReference type="NCBI Taxonomy" id="3058042"/>
    <lineage>
        <taxon>Bacteria</taxon>
        <taxon>Pseudomonadati</taxon>
        <taxon>Pseudomonadota</taxon>
        <taxon>Betaproteobacteria</taxon>
        <taxon>Burkholderiales</taxon>
        <taxon>Sphaerotilaceae</taxon>
        <taxon>Roseateles</taxon>
    </lineage>
</organism>
<evidence type="ECO:0000259" key="1">
    <source>
        <dbReference type="Pfam" id="PF01863"/>
    </source>
</evidence>
<dbReference type="CDD" id="cd07344">
    <property type="entry name" value="M48_yhfN_like"/>
    <property type="match status" value="1"/>
</dbReference>
<dbReference type="PANTHER" id="PTHR30399">
    <property type="entry name" value="UNCHARACTERIZED PROTEIN YGJP"/>
    <property type="match status" value="1"/>
</dbReference>
<dbReference type="Pfam" id="PF01863">
    <property type="entry name" value="YgjP-like"/>
    <property type="match status" value="1"/>
</dbReference>
<accession>A0ABT8DPB4</accession>
<protein>
    <submittedName>
        <fullName evidence="2">M48 family metallopeptidase</fullName>
    </submittedName>
</protein>
<comment type="caution">
    <text evidence="2">The sequence shown here is derived from an EMBL/GenBank/DDBJ whole genome shotgun (WGS) entry which is preliminary data.</text>
</comment>